<gene>
    <name evidence="3" type="ORF">CEPIT_LOCUS40682</name>
</gene>
<accession>A0AAV0G786</accession>
<evidence type="ECO:0008006" key="5">
    <source>
        <dbReference type="Google" id="ProtNLM"/>
    </source>
</evidence>
<evidence type="ECO:0000313" key="4">
    <source>
        <dbReference type="Proteomes" id="UP001152523"/>
    </source>
</evidence>
<dbReference type="AlphaFoldDB" id="A0AAV0G786"/>
<keyword evidence="1" id="KW-0472">Membrane</keyword>
<protein>
    <recommendedName>
        <fullName evidence="5">Secreted protein</fullName>
    </recommendedName>
</protein>
<proteinExistence type="predicted"/>
<keyword evidence="4" id="KW-1185">Reference proteome</keyword>
<dbReference type="EMBL" id="CAMAPF010001051">
    <property type="protein sequence ID" value="CAH9143457.1"/>
    <property type="molecule type" value="Genomic_DNA"/>
</dbReference>
<name>A0AAV0G786_9ASTE</name>
<feature type="chain" id="PRO_5043818665" description="Secreted protein" evidence="2">
    <location>
        <begin position="21"/>
        <end position="96"/>
    </location>
</feature>
<keyword evidence="1" id="KW-1133">Transmembrane helix</keyword>
<sequence>MKMMRIRFALLSLSVTDVFGYRFHRHLPASSIPVSSAAAPLLTSYTSASITGVLLQLDRKKKLLLLYMNEEEEDMTLSLFLTITGIFPLSFYRRRH</sequence>
<evidence type="ECO:0000256" key="2">
    <source>
        <dbReference type="SAM" id="SignalP"/>
    </source>
</evidence>
<organism evidence="3 4">
    <name type="scientific">Cuscuta epithymum</name>
    <dbReference type="NCBI Taxonomy" id="186058"/>
    <lineage>
        <taxon>Eukaryota</taxon>
        <taxon>Viridiplantae</taxon>
        <taxon>Streptophyta</taxon>
        <taxon>Embryophyta</taxon>
        <taxon>Tracheophyta</taxon>
        <taxon>Spermatophyta</taxon>
        <taxon>Magnoliopsida</taxon>
        <taxon>eudicotyledons</taxon>
        <taxon>Gunneridae</taxon>
        <taxon>Pentapetalae</taxon>
        <taxon>asterids</taxon>
        <taxon>lamiids</taxon>
        <taxon>Solanales</taxon>
        <taxon>Convolvulaceae</taxon>
        <taxon>Cuscuteae</taxon>
        <taxon>Cuscuta</taxon>
        <taxon>Cuscuta subgen. Cuscuta</taxon>
    </lineage>
</organism>
<feature type="transmembrane region" description="Helical" evidence="1">
    <location>
        <begin position="75"/>
        <end position="92"/>
    </location>
</feature>
<evidence type="ECO:0000256" key="1">
    <source>
        <dbReference type="SAM" id="Phobius"/>
    </source>
</evidence>
<feature type="signal peptide" evidence="2">
    <location>
        <begin position="1"/>
        <end position="20"/>
    </location>
</feature>
<keyword evidence="1" id="KW-0812">Transmembrane</keyword>
<feature type="transmembrane region" description="Helical" evidence="1">
    <location>
        <begin position="36"/>
        <end position="55"/>
    </location>
</feature>
<keyword evidence="2" id="KW-0732">Signal</keyword>
<dbReference type="Proteomes" id="UP001152523">
    <property type="component" value="Unassembled WGS sequence"/>
</dbReference>
<comment type="caution">
    <text evidence="3">The sequence shown here is derived from an EMBL/GenBank/DDBJ whole genome shotgun (WGS) entry which is preliminary data.</text>
</comment>
<evidence type="ECO:0000313" key="3">
    <source>
        <dbReference type="EMBL" id="CAH9143457.1"/>
    </source>
</evidence>
<reference evidence="3" key="1">
    <citation type="submission" date="2022-07" db="EMBL/GenBank/DDBJ databases">
        <authorList>
            <person name="Macas J."/>
            <person name="Novak P."/>
            <person name="Neumann P."/>
        </authorList>
    </citation>
    <scope>NUCLEOTIDE SEQUENCE</scope>
</reference>